<dbReference type="Proteomes" id="UP001501725">
    <property type="component" value="Unassembled WGS sequence"/>
</dbReference>
<reference evidence="3" key="1">
    <citation type="journal article" date="2019" name="Int. J. Syst. Evol. Microbiol.">
        <title>The Global Catalogue of Microorganisms (GCM) 10K type strain sequencing project: providing services to taxonomists for standard genome sequencing and annotation.</title>
        <authorList>
            <consortium name="The Broad Institute Genomics Platform"/>
            <consortium name="The Broad Institute Genome Sequencing Center for Infectious Disease"/>
            <person name="Wu L."/>
            <person name="Ma J."/>
        </authorList>
    </citation>
    <scope>NUCLEOTIDE SEQUENCE [LARGE SCALE GENOMIC DNA]</scope>
    <source>
        <strain evidence="3">JCM 17919</strain>
    </source>
</reference>
<dbReference type="InterPro" id="IPR032276">
    <property type="entry name" value="DUF4836"/>
</dbReference>
<proteinExistence type="predicted"/>
<dbReference type="Pfam" id="PF16120">
    <property type="entry name" value="DUF4836"/>
    <property type="match status" value="1"/>
</dbReference>
<organism evidence="2 3">
    <name type="scientific">Flaviaesturariibacter amylovorans</name>
    <dbReference type="NCBI Taxonomy" id="1084520"/>
    <lineage>
        <taxon>Bacteria</taxon>
        <taxon>Pseudomonadati</taxon>
        <taxon>Bacteroidota</taxon>
        <taxon>Chitinophagia</taxon>
        <taxon>Chitinophagales</taxon>
        <taxon>Chitinophagaceae</taxon>
        <taxon>Flaviaestuariibacter</taxon>
    </lineage>
</organism>
<evidence type="ECO:0008006" key="4">
    <source>
        <dbReference type="Google" id="ProtNLM"/>
    </source>
</evidence>
<feature type="signal peptide" evidence="1">
    <location>
        <begin position="1"/>
        <end position="26"/>
    </location>
</feature>
<dbReference type="RefSeq" id="WP_345256744.1">
    <property type="nucleotide sequence ID" value="NZ_BAABGY010000009.1"/>
</dbReference>
<gene>
    <name evidence="2" type="ORF">GCM10023184_31780</name>
</gene>
<evidence type="ECO:0000313" key="2">
    <source>
        <dbReference type="EMBL" id="GAA4336461.1"/>
    </source>
</evidence>
<accession>A0ABP8HA00</accession>
<keyword evidence="1" id="KW-0732">Signal</keyword>
<dbReference type="EMBL" id="BAABGY010000009">
    <property type="protein sequence ID" value="GAA4336461.1"/>
    <property type="molecule type" value="Genomic_DNA"/>
</dbReference>
<protein>
    <recommendedName>
        <fullName evidence="4">DUF4836 family protein</fullName>
    </recommendedName>
</protein>
<dbReference type="PROSITE" id="PS51257">
    <property type="entry name" value="PROKAR_LIPOPROTEIN"/>
    <property type="match status" value="1"/>
</dbReference>
<evidence type="ECO:0000313" key="3">
    <source>
        <dbReference type="Proteomes" id="UP001501725"/>
    </source>
</evidence>
<name>A0ABP8HA00_9BACT</name>
<evidence type="ECO:0000256" key="1">
    <source>
        <dbReference type="SAM" id="SignalP"/>
    </source>
</evidence>
<comment type="caution">
    <text evidence="2">The sequence shown here is derived from an EMBL/GenBank/DDBJ whole genome shotgun (WGS) entry which is preliminary data.</text>
</comment>
<keyword evidence="3" id="KW-1185">Reference proteome</keyword>
<feature type="chain" id="PRO_5045243708" description="DUF4836 family protein" evidence="1">
    <location>
        <begin position="27"/>
        <end position="543"/>
    </location>
</feature>
<sequence>MKRTSALVGFGAALILFASCSSKNNALPIPKDAMMVVEVNTASLKSKLTWEEIRKSAWFEEVSKEANDSTAQKLLQDPATSGVDTDGNLAFFMQKQGSANLGVFEGFLKDADAFAKFAGKDAPVKKDGDLSYLDKSGEGFVAWTGKQFICLMEMPNTNPMNPTAAPAPKDSLRKWAQAILATKGSDGLAEDKRYADLQKEEGDVHFWMNSGSFYNNLGGGMMSMLKVGSLMNGNVSTYSLSFVEGKIAVKMKQYYGKELTELMNKYKPKEVTEALVNRIPSNDVVAAFAMNWSPEAMTEIIKMAGIDGMANAFLGRYNLSLQEIVGAFKGEMLFAVSDFKMEQKPLFEGSTYMTTKPDAKMLFAASVTNKTAFEKLIGAVEKEMPAAAATQVSFQVNNEWFAVGSAKEHVDAFLAGGTHKVAFADKIKGHPFGLYIDLQKIMKVSKGATTESPNAAAMMDASLAVWQDVLMIGGEYKDGVLTATAEVNLVDKKGNALKQMNAYLTKLHSLKPKRNPAQDMMEQGDVAMPPMEGMDSVAAPVQE</sequence>